<name>A0A0E9WBZ3_ANGAN</name>
<protein>
    <recommendedName>
        <fullName evidence="3">G-protein coupled receptors family 3 profile domain-containing protein</fullName>
    </recommendedName>
</protein>
<reference evidence="2" key="2">
    <citation type="journal article" date="2015" name="Fish Shellfish Immunol.">
        <title>Early steps in the European eel (Anguilla anguilla)-Vibrio vulnificus interaction in the gills: Role of the RtxA13 toxin.</title>
        <authorList>
            <person name="Callol A."/>
            <person name="Pajuelo D."/>
            <person name="Ebbesson L."/>
            <person name="Teles M."/>
            <person name="MacKenzie S."/>
            <person name="Amaro C."/>
        </authorList>
    </citation>
    <scope>NUCLEOTIDE SEQUENCE</scope>
</reference>
<sequence length="41" mass="4721">MCLCAFLLIILWCGFVQNNKTDCEQVTVFCYIIVTFILTIS</sequence>
<feature type="chain" id="PRO_5002434750" description="G-protein coupled receptors family 3 profile domain-containing protein" evidence="1">
    <location>
        <begin position="19"/>
        <end position="41"/>
    </location>
</feature>
<dbReference type="EMBL" id="GBXM01021569">
    <property type="protein sequence ID" value="JAH87008.1"/>
    <property type="molecule type" value="Transcribed_RNA"/>
</dbReference>
<accession>A0A0E9WBZ3</accession>
<keyword evidence="1" id="KW-0732">Signal</keyword>
<dbReference type="AlphaFoldDB" id="A0A0E9WBZ3"/>
<evidence type="ECO:0000256" key="1">
    <source>
        <dbReference type="SAM" id="SignalP"/>
    </source>
</evidence>
<proteinExistence type="predicted"/>
<organism evidence="2">
    <name type="scientific">Anguilla anguilla</name>
    <name type="common">European freshwater eel</name>
    <name type="synonym">Muraena anguilla</name>
    <dbReference type="NCBI Taxonomy" id="7936"/>
    <lineage>
        <taxon>Eukaryota</taxon>
        <taxon>Metazoa</taxon>
        <taxon>Chordata</taxon>
        <taxon>Craniata</taxon>
        <taxon>Vertebrata</taxon>
        <taxon>Euteleostomi</taxon>
        <taxon>Actinopterygii</taxon>
        <taxon>Neopterygii</taxon>
        <taxon>Teleostei</taxon>
        <taxon>Anguilliformes</taxon>
        <taxon>Anguillidae</taxon>
        <taxon>Anguilla</taxon>
    </lineage>
</organism>
<reference evidence="2" key="1">
    <citation type="submission" date="2014-11" db="EMBL/GenBank/DDBJ databases">
        <authorList>
            <person name="Amaro Gonzalez C."/>
        </authorList>
    </citation>
    <scope>NUCLEOTIDE SEQUENCE</scope>
</reference>
<evidence type="ECO:0008006" key="3">
    <source>
        <dbReference type="Google" id="ProtNLM"/>
    </source>
</evidence>
<feature type="signal peptide" evidence="1">
    <location>
        <begin position="1"/>
        <end position="18"/>
    </location>
</feature>
<evidence type="ECO:0000313" key="2">
    <source>
        <dbReference type="EMBL" id="JAH87008.1"/>
    </source>
</evidence>